<dbReference type="SUPFAM" id="SSF110916">
    <property type="entry name" value="Peptidyl-tRNA hydrolase domain-like"/>
    <property type="match status" value="1"/>
</dbReference>
<feature type="region of interest" description="Disordered" evidence="1">
    <location>
        <begin position="167"/>
        <end position="211"/>
    </location>
</feature>
<feature type="domain" description="Prokaryotic-type class I peptide chain release factors" evidence="2">
    <location>
        <begin position="85"/>
        <end position="101"/>
    </location>
</feature>
<proteinExistence type="predicted"/>
<dbReference type="PANTHER" id="PTHR11075:SF54">
    <property type="entry name" value="LARGE RIBOSOMAL SUBUNIT PROTEIN ML62"/>
    <property type="match status" value="1"/>
</dbReference>
<dbReference type="AlphaFoldDB" id="A0A1D1ZRN9"/>
<sequence>LQSLWRYIEWMPFAPQMRSMLSLTSLFRSQGLHLPCPSPALVLARCPIWSCRPRQPLRCMAGTKEPEVPPVKRIGRDDVQIKFARSSGAGGQNVNKVNTKVDMRLALGRADWLHPDVGAALRRLEHGRINKEGEFVITSQLTRSQADNIEDALQKLQQALDGAWESIQPIEEDPAKKKKLEKQKQRGNESRLNAKKFKSDKKKERRAKIDW</sequence>
<dbReference type="Pfam" id="PF00472">
    <property type="entry name" value="RF-1"/>
    <property type="match status" value="1"/>
</dbReference>
<gene>
    <name evidence="3" type="ORF">g.34824</name>
</gene>
<feature type="non-terminal residue" evidence="3">
    <location>
        <position position="1"/>
    </location>
</feature>
<evidence type="ECO:0000256" key="1">
    <source>
        <dbReference type="SAM" id="MobiDB-lite"/>
    </source>
</evidence>
<protein>
    <recommendedName>
        <fullName evidence="2">Prokaryotic-type class I peptide chain release factors domain-containing protein</fullName>
    </recommendedName>
</protein>
<dbReference type="FunFam" id="3.30.160.20:FF:000046">
    <property type="entry name" value="Peptidyl-tRNA hydrolase ICT1"/>
    <property type="match status" value="1"/>
</dbReference>
<dbReference type="PANTHER" id="PTHR11075">
    <property type="entry name" value="PEPTIDE CHAIN RELEASE FACTOR"/>
    <property type="match status" value="1"/>
</dbReference>
<name>A0A1D1ZRN9_AUXPR</name>
<dbReference type="InterPro" id="IPR052104">
    <property type="entry name" value="Mito_Release_Factor_mL62"/>
</dbReference>
<feature type="compositionally biased region" description="Basic residues" evidence="1">
    <location>
        <begin position="193"/>
        <end position="211"/>
    </location>
</feature>
<evidence type="ECO:0000259" key="2">
    <source>
        <dbReference type="PROSITE" id="PS00745"/>
    </source>
</evidence>
<dbReference type="GO" id="GO:0070126">
    <property type="term" value="P:mitochondrial translational termination"/>
    <property type="evidence" value="ECO:0007669"/>
    <property type="project" value="TreeGrafter"/>
</dbReference>
<dbReference type="Gene3D" id="3.30.160.20">
    <property type="match status" value="1"/>
</dbReference>
<evidence type="ECO:0000313" key="3">
    <source>
        <dbReference type="EMBL" id="JAT69405.1"/>
    </source>
</evidence>
<dbReference type="EMBL" id="GDKF01009217">
    <property type="protein sequence ID" value="JAT69405.1"/>
    <property type="molecule type" value="Transcribed_RNA"/>
</dbReference>
<dbReference type="GO" id="GO:0016150">
    <property type="term" value="F:translation release factor activity, codon nonspecific"/>
    <property type="evidence" value="ECO:0007669"/>
    <property type="project" value="TreeGrafter"/>
</dbReference>
<reference evidence="3" key="1">
    <citation type="submission" date="2015-08" db="EMBL/GenBank/DDBJ databases">
        <authorList>
            <person name="Babu N.S."/>
            <person name="Beckwith C.J."/>
            <person name="Beseler K.G."/>
            <person name="Brison A."/>
            <person name="Carone J.V."/>
            <person name="Caskin T.P."/>
            <person name="Diamond M."/>
            <person name="Durham M.E."/>
            <person name="Foxe J.M."/>
            <person name="Go M."/>
            <person name="Henderson B.A."/>
            <person name="Jones I.B."/>
            <person name="McGettigan J.A."/>
            <person name="Micheletti S.J."/>
            <person name="Nasrallah M.E."/>
            <person name="Ortiz D."/>
            <person name="Piller C.R."/>
            <person name="Privatt S.R."/>
            <person name="Schneider S.L."/>
            <person name="Sharp S."/>
            <person name="Smith T.C."/>
            <person name="Stanton J.D."/>
            <person name="Ullery H.E."/>
            <person name="Wilson R.J."/>
            <person name="Serrano M.G."/>
            <person name="Buck G."/>
            <person name="Lee V."/>
            <person name="Wang Y."/>
            <person name="Carvalho R."/>
            <person name="Voegtly L."/>
            <person name="Shi R."/>
            <person name="Duckworth R."/>
            <person name="Johnson A."/>
            <person name="Loviza R."/>
            <person name="Walstead R."/>
            <person name="Shah Z."/>
            <person name="Kiflezghi M."/>
            <person name="Wade K."/>
            <person name="Ball S.L."/>
            <person name="Bradley K.W."/>
            <person name="Asai D.J."/>
            <person name="Bowman C.A."/>
            <person name="Russell D.A."/>
            <person name="Pope W.H."/>
            <person name="Jacobs-Sera D."/>
            <person name="Hendrix R.W."/>
            <person name="Hatfull G.F."/>
        </authorList>
    </citation>
    <scope>NUCLEOTIDE SEQUENCE</scope>
</reference>
<dbReference type="GO" id="GO:0004045">
    <property type="term" value="F:peptidyl-tRNA hydrolase activity"/>
    <property type="evidence" value="ECO:0007669"/>
    <property type="project" value="TreeGrafter"/>
</dbReference>
<dbReference type="GO" id="GO:0005762">
    <property type="term" value="C:mitochondrial large ribosomal subunit"/>
    <property type="evidence" value="ECO:0007669"/>
    <property type="project" value="TreeGrafter"/>
</dbReference>
<accession>A0A1D1ZRN9</accession>
<organism evidence="3">
    <name type="scientific">Auxenochlorella protothecoides</name>
    <name type="common">Green microalga</name>
    <name type="synonym">Chlorella protothecoides</name>
    <dbReference type="NCBI Taxonomy" id="3075"/>
    <lineage>
        <taxon>Eukaryota</taxon>
        <taxon>Viridiplantae</taxon>
        <taxon>Chlorophyta</taxon>
        <taxon>core chlorophytes</taxon>
        <taxon>Trebouxiophyceae</taxon>
        <taxon>Chlorellales</taxon>
        <taxon>Chlorellaceae</taxon>
        <taxon>Auxenochlorella</taxon>
    </lineage>
</organism>
<dbReference type="InterPro" id="IPR000352">
    <property type="entry name" value="Pep_chain_release_fac_I"/>
</dbReference>
<dbReference type="PROSITE" id="PS00745">
    <property type="entry name" value="RF_PROK_I"/>
    <property type="match status" value="1"/>
</dbReference>